<evidence type="ECO:0000256" key="3">
    <source>
        <dbReference type="ARBA" id="ARBA00023125"/>
    </source>
</evidence>
<evidence type="ECO:0000313" key="8">
    <source>
        <dbReference type="EMBL" id="ONK78915.1"/>
    </source>
</evidence>
<dbReference type="Pfam" id="PF02362">
    <property type="entry name" value="B3"/>
    <property type="match status" value="1"/>
</dbReference>
<evidence type="ECO:0000313" key="9">
    <source>
        <dbReference type="Proteomes" id="UP000243459"/>
    </source>
</evidence>
<evidence type="ECO:0000256" key="5">
    <source>
        <dbReference type="ARBA" id="ARBA00023242"/>
    </source>
</evidence>
<dbReference type="PROSITE" id="PS50863">
    <property type="entry name" value="B3"/>
    <property type="match status" value="1"/>
</dbReference>
<accession>A0A5P1FKR6</accession>
<protein>
    <recommendedName>
        <fullName evidence="7">TF-B3 domain-containing protein</fullName>
    </recommendedName>
</protein>
<dbReference type="GO" id="GO:0003677">
    <property type="term" value="F:DNA binding"/>
    <property type="evidence" value="ECO:0007669"/>
    <property type="project" value="UniProtKB-KW"/>
</dbReference>
<dbReference type="SMART" id="SM01019">
    <property type="entry name" value="B3"/>
    <property type="match status" value="1"/>
</dbReference>
<name>A0A5P1FKR6_ASPOF</name>
<evidence type="ECO:0000259" key="7">
    <source>
        <dbReference type="PROSITE" id="PS50863"/>
    </source>
</evidence>
<keyword evidence="5" id="KW-0539">Nucleus</keyword>
<dbReference type="InterPro" id="IPR003340">
    <property type="entry name" value="B3_DNA-bd"/>
</dbReference>
<dbReference type="SUPFAM" id="SSF101936">
    <property type="entry name" value="DNA-binding pseudobarrel domain"/>
    <property type="match status" value="1"/>
</dbReference>
<evidence type="ECO:0000256" key="6">
    <source>
        <dbReference type="SAM" id="MobiDB-lite"/>
    </source>
</evidence>
<dbReference type="InterPro" id="IPR044837">
    <property type="entry name" value="REM16-like"/>
</dbReference>
<dbReference type="OMA" id="NNAGREY"/>
<keyword evidence="4" id="KW-0804">Transcription</keyword>
<dbReference type="OrthoDB" id="1909330at2759"/>
<dbReference type="PANTHER" id="PTHR31391">
    <property type="entry name" value="B3 DOMAIN-CONTAINING PROTEIN OS11G0197600-RELATED"/>
    <property type="match status" value="1"/>
</dbReference>
<keyword evidence="9" id="KW-1185">Reference proteome</keyword>
<reference evidence="9" key="1">
    <citation type="journal article" date="2017" name="Nat. Commun.">
        <title>The asparagus genome sheds light on the origin and evolution of a young Y chromosome.</title>
        <authorList>
            <person name="Harkess A."/>
            <person name="Zhou J."/>
            <person name="Xu C."/>
            <person name="Bowers J.E."/>
            <person name="Van der Hulst R."/>
            <person name="Ayyampalayam S."/>
            <person name="Mercati F."/>
            <person name="Riccardi P."/>
            <person name="McKain M.R."/>
            <person name="Kakrana A."/>
            <person name="Tang H."/>
            <person name="Ray J."/>
            <person name="Groenendijk J."/>
            <person name="Arikit S."/>
            <person name="Mathioni S.M."/>
            <person name="Nakano M."/>
            <person name="Shan H."/>
            <person name="Telgmann-Rauber A."/>
            <person name="Kanno A."/>
            <person name="Yue Z."/>
            <person name="Chen H."/>
            <person name="Li W."/>
            <person name="Chen Y."/>
            <person name="Xu X."/>
            <person name="Zhang Y."/>
            <person name="Luo S."/>
            <person name="Chen H."/>
            <person name="Gao J."/>
            <person name="Mao Z."/>
            <person name="Pires J.C."/>
            <person name="Luo M."/>
            <person name="Kudrna D."/>
            <person name="Wing R.A."/>
            <person name="Meyers B.C."/>
            <person name="Yi K."/>
            <person name="Kong H."/>
            <person name="Lavrijsen P."/>
            <person name="Sunseri F."/>
            <person name="Falavigna A."/>
            <person name="Ye Y."/>
            <person name="Leebens-Mack J.H."/>
            <person name="Chen G."/>
        </authorList>
    </citation>
    <scope>NUCLEOTIDE SEQUENCE [LARGE SCALE GENOMIC DNA]</scope>
    <source>
        <strain evidence="9">cv. DH0086</strain>
    </source>
</reference>
<dbReference type="EMBL" id="CM007381">
    <property type="protein sequence ID" value="ONK78915.1"/>
    <property type="molecule type" value="Genomic_DNA"/>
</dbReference>
<comment type="subcellular location">
    <subcellularLocation>
        <location evidence="1">Nucleus</location>
    </subcellularLocation>
</comment>
<evidence type="ECO:0000256" key="4">
    <source>
        <dbReference type="ARBA" id="ARBA00023163"/>
    </source>
</evidence>
<dbReference type="AlphaFoldDB" id="A0A5P1FKR6"/>
<dbReference type="Gene3D" id="2.40.330.10">
    <property type="entry name" value="DNA-binding pseudobarrel domain"/>
    <property type="match status" value="1"/>
</dbReference>
<dbReference type="InterPro" id="IPR015300">
    <property type="entry name" value="DNA-bd_pseudobarrel_sf"/>
</dbReference>
<feature type="region of interest" description="Disordered" evidence="6">
    <location>
        <begin position="195"/>
        <end position="237"/>
    </location>
</feature>
<keyword evidence="2" id="KW-0805">Transcription regulation</keyword>
<organism evidence="8 9">
    <name type="scientific">Asparagus officinalis</name>
    <name type="common">Garden asparagus</name>
    <dbReference type="NCBI Taxonomy" id="4686"/>
    <lineage>
        <taxon>Eukaryota</taxon>
        <taxon>Viridiplantae</taxon>
        <taxon>Streptophyta</taxon>
        <taxon>Embryophyta</taxon>
        <taxon>Tracheophyta</taxon>
        <taxon>Spermatophyta</taxon>
        <taxon>Magnoliopsida</taxon>
        <taxon>Liliopsida</taxon>
        <taxon>Asparagales</taxon>
        <taxon>Asparagaceae</taxon>
        <taxon>Asparagoideae</taxon>
        <taxon>Asparagus</taxon>
    </lineage>
</organism>
<gene>
    <name evidence="8" type="ORF">A4U43_C01F960</name>
</gene>
<proteinExistence type="predicted"/>
<evidence type="ECO:0000256" key="2">
    <source>
        <dbReference type="ARBA" id="ARBA00023015"/>
    </source>
</evidence>
<feature type="domain" description="TF-B3" evidence="7">
    <location>
        <begin position="101"/>
        <end position="192"/>
    </location>
</feature>
<dbReference type="Gramene" id="ONK78915">
    <property type="protein sequence ID" value="ONK78915"/>
    <property type="gene ID" value="A4U43_C01F960"/>
</dbReference>
<dbReference type="GO" id="GO:0005634">
    <property type="term" value="C:nucleus"/>
    <property type="evidence" value="ECO:0007669"/>
    <property type="project" value="UniProtKB-SubCell"/>
</dbReference>
<sequence length="237" mass="27096">MAAVVAEIDISEEIIKQRVRENLKLLEELGISKDIREFAKREYKLWVGDTKDRYYRKRTSTNQNNAGREYTGRIVSDNQKAAAVKRAEELQRDLKSHYPSFIKAMVRSHVSGCFWLGLPFKFCNDNLPSGELRMTLEDEKGKEHDVLYLGRKNGLSGGWRGFSIDHSLEDGDVLVFELTQAARFKVHIVKALEEEKTEKSMTPKKKREPVSQKRPPKTGSGKQAGSAPKRGRRCIEN</sequence>
<keyword evidence="3" id="KW-0238">DNA-binding</keyword>
<dbReference type="Proteomes" id="UP000243459">
    <property type="component" value="Chromosome 1"/>
</dbReference>
<dbReference type="CDD" id="cd10017">
    <property type="entry name" value="B3_DNA"/>
    <property type="match status" value="1"/>
</dbReference>
<evidence type="ECO:0000256" key="1">
    <source>
        <dbReference type="ARBA" id="ARBA00004123"/>
    </source>
</evidence>
<dbReference type="PANTHER" id="PTHR31391:SF3">
    <property type="entry name" value="B3 DOMAIN-CONTAINING PROTEIN OS05G0481400"/>
    <property type="match status" value="1"/>
</dbReference>